<evidence type="ECO:0000313" key="2">
    <source>
        <dbReference type="EMBL" id="KAH7040871.1"/>
    </source>
</evidence>
<accession>A0A9P9BUD3</accession>
<organism evidence="2 3">
    <name type="scientific">Microdochium trichocladiopsis</name>
    <dbReference type="NCBI Taxonomy" id="1682393"/>
    <lineage>
        <taxon>Eukaryota</taxon>
        <taxon>Fungi</taxon>
        <taxon>Dikarya</taxon>
        <taxon>Ascomycota</taxon>
        <taxon>Pezizomycotina</taxon>
        <taxon>Sordariomycetes</taxon>
        <taxon>Xylariomycetidae</taxon>
        <taxon>Xylariales</taxon>
        <taxon>Microdochiaceae</taxon>
        <taxon>Microdochium</taxon>
    </lineage>
</organism>
<dbReference type="Proteomes" id="UP000756346">
    <property type="component" value="Unassembled WGS sequence"/>
</dbReference>
<protein>
    <submittedName>
        <fullName evidence="2">Uncharacterized protein</fullName>
    </submittedName>
</protein>
<feature type="compositionally biased region" description="Basic and acidic residues" evidence="1">
    <location>
        <begin position="136"/>
        <end position="147"/>
    </location>
</feature>
<proteinExistence type="predicted"/>
<feature type="region of interest" description="Disordered" evidence="1">
    <location>
        <begin position="69"/>
        <end position="152"/>
    </location>
</feature>
<dbReference type="RefSeq" id="XP_046018926.1">
    <property type="nucleotide sequence ID" value="XM_046156270.1"/>
</dbReference>
<sequence length="209" mass="22016">MSDNSKLTPSSRDLEVVFAAFQCLKTPPAIDAEKLAATGLFKNAASATSAFSQLRKRLFPKDGTVVLASPGAATSGKKATATADGDTAATGQTTASGSRKRGKAKVVVALSAKQEDSSGSGDDDKDEVTGSEGPEELVKTQVHRDNGGGRPRVIQTRSKVRLLSGYLHASGFSHHYAGMRRPARTYCAVSDINVTNLVIESAYRCRQVV</sequence>
<feature type="compositionally biased region" description="Low complexity" evidence="1">
    <location>
        <begin position="71"/>
        <end position="95"/>
    </location>
</feature>
<dbReference type="EMBL" id="JAGTJQ010000001">
    <property type="protein sequence ID" value="KAH7040871.1"/>
    <property type="molecule type" value="Genomic_DNA"/>
</dbReference>
<evidence type="ECO:0000256" key="1">
    <source>
        <dbReference type="SAM" id="MobiDB-lite"/>
    </source>
</evidence>
<comment type="caution">
    <text evidence="2">The sequence shown here is derived from an EMBL/GenBank/DDBJ whole genome shotgun (WGS) entry which is preliminary data.</text>
</comment>
<dbReference type="GeneID" id="70185816"/>
<reference evidence="2" key="1">
    <citation type="journal article" date="2021" name="Nat. Commun.">
        <title>Genetic determinants of endophytism in the Arabidopsis root mycobiome.</title>
        <authorList>
            <person name="Mesny F."/>
            <person name="Miyauchi S."/>
            <person name="Thiergart T."/>
            <person name="Pickel B."/>
            <person name="Atanasova L."/>
            <person name="Karlsson M."/>
            <person name="Huettel B."/>
            <person name="Barry K.W."/>
            <person name="Haridas S."/>
            <person name="Chen C."/>
            <person name="Bauer D."/>
            <person name="Andreopoulos W."/>
            <person name="Pangilinan J."/>
            <person name="LaButti K."/>
            <person name="Riley R."/>
            <person name="Lipzen A."/>
            <person name="Clum A."/>
            <person name="Drula E."/>
            <person name="Henrissat B."/>
            <person name="Kohler A."/>
            <person name="Grigoriev I.V."/>
            <person name="Martin F.M."/>
            <person name="Hacquard S."/>
        </authorList>
    </citation>
    <scope>NUCLEOTIDE SEQUENCE</scope>
    <source>
        <strain evidence="2">MPI-CAGE-CH-0230</strain>
    </source>
</reference>
<gene>
    <name evidence="2" type="ORF">B0I36DRAFT_344540</name>
</gene>
<keyword evidence="3" id="KW-1185">Reference proteome</keyword>
<evidence type="ECO:0000313" key="3">
    <source>
        <dbReference type="Proteomes" id="UP000756346"/>
    </source>
</evidence>
<dbReference type="AlphaFoldDB" id="A0A9P9BUD3"/>
<name>A0A9P9BUD3_9PEZI</name>
<dbReference type="OrthoDB" id="5403747at2759"/>